<evidence type="ECO:0000259" key="8">
    <source>
        <dbReference type="PROSITE" id="PS50885"/>
    </source>
</evidence>
<reference evidence="9 10" key="1">
    <citation type="submission" date="2018-05" db="EMBL/GenBank/DDBJ databases">
        <title>Genomic Encyclopedia of Type Strains, Phase IV (KMG-IV): sequencing the most valuable type-strain genomes for metagenomic binning, comparative biology and taxonomic classification.</title>
        <authorList>
            <person name="Goeker M."/>
        </authorList>
    </citation>
    <scope>NUCLEOTIDE SEQUENCE [LARGE SCALE GENOMIC DNA]</scope>
    <source>
        <strain evidence="9 10">DSM 25134</strain>
    </source>
</reference>
<evidence type="ECO:0000259" key="7">
    <source>
        <dbReference type="PROSITE" id="PS50111"/>
    </source>
</evidence>
<name>A0A318K7C0_9NEIS</name>
<dbReference type="PROSITE" id="PS50111">
    <property type="entry name" value="CHEMOTAXIS_TRANSDUC_2"/>
    <property type="match status" value="1"/>
</dbReference>
<dbReference type="Pfam" id="PF00672">
    <property type="entry name" value="HAMP"/>
    <property type="match status" value="1"/>
</dbReference>
<dbReference type="InterPro" id="IPR004089">
    <property type="entry name" value="MCPsignal_dom"/>
</dbReference>
<dbReference type="PRINTS" id="PR00260">
    <property type="entry name" value="CHEMTRNSDUCR"/>
</dbReference>
<keyword evidence="6" id="KW-1133">Transmembrane helix</keyword>
<sequence>MTISKKLLLTLSIALAGMLLVGGYAIHALHAGQQRFQYVQGNTLPDLKVMQNTLRAVADIRANTLRHVLASSAEQKAEAEKNLADADQRFDALMNAYQINEAASAEDHQLLEADKAVMAQYRAGRDKILALSRTNQTAQAVELINSDFARTATQLMAAVEQHAKFNYQLAEQLAAENDRTYQTVFAVALGLMAVALLVTGALALMLYRNIRHGLASIQRTMETVSSQRDFRLRADSSSQDEIGRTAHAFNQLLDGLQQAFGQLADGAHQVKRSSQELAQTANEVSMASGAQSEASANIAATIEQMTVSINHVADQSAQQSAGAKSAQTLVLDSSGIIEQTIHDIHQISQVVTVSAGSIHEMEAHSGEVATVINVIRDIADQTNLLALNAAIEAARAGEQGRGFAVVADEVRKLAERTTKSTQEISSTIEAMLGNAEQATAQMQKAEELVKVGVTRADQAAVAMRRIGELADSAVQGSDAVAAAIQQQGEASNNIAAMVERTAQASEQASAAAQHTAQNAAQLDEMARMQADILARYQV</sequence>
<protein>
    <submittedName>
        <fullName evidence="9">Methyl-accepting chemotaxis protein</fullName>
    </submittedName>
</protein>
<dbReference type="AlphaFoldDB" id="A0A318K7C0"/>
<evidence type="ECO:0000256" key="4">
    <source>
        <dbReference type="PROSITE-ProRule" id="PRU00284"/>
    </source>
</evidence>
<dbReference type="Pfam" id="PF00015">
    <property type="entry name" value="MCPsignal"/>
    <property type="match status" value="1"/>
</dbReference>
<organism evidence="9 10">
    <name type="scientific">Aquitalea magnusonii</name>
    <dbReference type="NCBI Taxonomy" id="332411"/>
    <lineage>
        <taxon>Bacteria</taxon>
        <taxon>Pseudomonadati</taxon>
        <taxon>Pseudomonadota</taxon>
        <taxon>Betaproteobacteria</taxon>
        <taxon>Neisseriales</taxon>
        <taxon>Chromobacteriaceae</taxon>
        <taxon>Aquitalea</taxon>
    </lineage>
</organism>
<comment type="similarity">
    <text evidence="3">Belongs to the methyl-accepting chemotaxis (MCP) protein family.</text>
</comment>
<comment type="caution">
    <text evidence="9">The sequence shown here is derived from an EMBL/GenBank/DDBJ whole genome shotgun (WGS) entry which is preliminary data.</text>
</comment>
<dbReference type="GO" id="GO:0007165">
    <property type="term" value="P:signal transduction"/>
    <property type="evidence" value="ECO:0007669"/>
    <property type="project" value="UniProtKB-KW"/>
</dbReference>
<feature type="coiled-coil region" evidence="5">
    <location>
        <begin position="69"/>
        <end position="96"/>
    </location>
</feature>
<dbReference type="FunFam" id="1.10.287.950:FF:000001">
    <property type="entry name" value="Methyl-accepting chemotaxis sensory transducer"/>
    <property type="match status" value="1"/>
</dbReference>
<dbReference type="Proteomes" id="UP000248395">
    <property type="component" value="Unassembled WGS sequence"/>
</dbReference>
<gene>
    <name evidence="9" type="ORF">DFR38_103276</name>
</gene>
<dbReference type="PANTHER" id="PTHR32089:SF120">
    <property type="entry name" value="METHYL-ACCEPTING CHEMOTAXIS PROTEIN TLPQ"/>
    <property type="match status" value="1"/>
</dbReference>
<dbReference type="SUPFAM" id="SSF58104">
    <property type="entry name" value="Methyl-accepting chemotaxis protein (MCP) signaling domain"/>
    <property type="match status" value="1"/>
</dbReference>
<evidence type="ECO:0000313" key="10">
    <source>
        <dbReference type="Proteomes" id="UP000248395"/>
    </source>
</evidence>
<accession>A0A318K7C0</accession>
<evidence type="ECO:0000313" key="9">
    <source>
        <dbReference type="EMBL" id="PXX50095.1"/>
    </source>
</evidence>
<dbReference type="GO" id="GO:0016020">
    <property type="term" value="C:membrane"/>
    <property type="evidence" value="ECO:0007669"/>
    <property type="project" value="UniProtKB-SubCell"/>
</dbReference>
<dbReference type="GO" id="GO:0004888">
    <property type="term" value="F:transmembrane signaling receptor activity"/>
    <property type="evidence" value="ECO:0007669"/>
    <property type="project" value="InterPro"/>
</dbReference>
<feature type="domain" description="Methyl-accepting transducer" evidence="7">
    <location>
        <begin position="266"/>
        <end position="502"/>
    </location>
</feature>
<proteinExistence type="inferred from homology"/>
<dbReference type="Pfam" id="PF12729">
    <property type="entry name" value="4HB_MCP_1"/>
    <property type="match status" value="1"/>
</dbReference>
<evidence type="ECO:0000256" key="1">
    <source>
        <dbReference type="ARBA" id="ARBA00004370"/>
    </source>
</evidence>
<comment type="subcellular location">
    <subcellularLocation>
        <location evidence="1">Membrane</location>
    </subcellularLocation>
</comment>
<dbReference type="GO" id="GO:0006935">
    <property type="term" value="P:chemotaxis"/>
    <property type="evidence" value="ECO:0007669"/>
    <property type="project" value="InterPro"/>
</dbReference>
<keyword evidence="6" id="KW-0812">Transmembrane</keyword>
<dbReference type="CDD" id="cd19411">
    <property type="entry name" value="MCP2201-like_sensor"/>
    <property type="match status" value="1"/>
</dbReference>
<keyword evidence="6" id="KW-0472">Membrane</keyword>
<evidence type="ECO:0000256" key="3">
    <source>
        <dbReference type="ARBA" id="ARBA00029447"/>
    </source>
</evidence>
<dbReference type="InterPro" id="IPR047347">
    <property type="entry name" value="YvaQ-like_sensor"/>
</dbReference>
<keyword evidence="5" id="KW-0175">Coiled coil</keyword>
<dbReference type="CDD" id="cd06225">
    <property type="entry name" value="HAMP"/>
    <property type="match status" value="1"/>
</dbReference>
<evidence type="ECO:0000256" key="6">
    <source>
        <dbReference type="SAM" id="Phobius"/>
    </source>
</evidence>
<evidence type="ECO:0000256" key="2">
    <source>
        <dbReference type="ARBA" id="ARBA00023224"/>
    </source>
</evidence>
<evidence type="ECO:0000256" key="5">
    <source>
        <dbReference type="SAM" id="Coils"/>
    </source>
</evidence>
<feature type="domain" description="HAMP" evidence="8">
    <location>
        <begin position="208"/>
        <end position="261"/>
    </location>
</feature>
<dbReference type="SMART" id="SM00283">
    <property type="entry name" value="MA"/>
    <property type="match status" value="1"/>
</dbReference>
<dbReference type="InterPro" id="IPR003660">
    <property type="entry name" value="HAMP_dom"/>
</dbReference>
<dbReference type="SMART" id="SM00304">
    <property type="entry name" value="HAMP"/>
    <property type="match status" value="1"/>
</dbReference>
<dbReference type="PANTHER" id="PTHR32089">
    <property type="entry name" value="METHYL-ACCEPTING CHEMOTAXIS PROTEIN MCPB"/>
    <property type="match status" value="1"/>
</dbReference>
<dbReference type="Gene3D" id="1.10.287.950">
    <property type="entry name" value="Methyl-accepting chemotaxis protein"/>
    <property type="match status" value="1"/>
</dbReference>
<dbReference type="InterPro" id="IPR024478">
    <property type="entry name" value="HlyB_4HB_MCP"/>
</dbReference>
<dbReference type="InterPro" id="IPR004090">
    <property type="entry name" value="Chemotax_Me-accpt_rcpt"/>
</dbReference>
<keyword evidence="2 4" id="KW-0807">Transducer</keyword>
<dbReference type="PROSITE" id="PS50885">
    <property type="entry name" value="HAMP"/>
    <property type="match status" value="1"/>
</dbReference>
<keyword evidence="10" id="KW-1185">Reference proteome</keyword>
<dbReference type="EMBL" id="QJKC01000003">
    <property type="protein sequence ID" value="PXX50095.1"/>
    <property type="molecule type" value="Genomic_DNA"/>
</dbReference>
<feature type="transmembrane region" description="Helical" evidence="6">
    <location>
        <begin position="184"/>
        <end position="207"/>
    </location>
</feature>
<dbReference type="RefSeq" id="WP_161968929.1">
    <property type="nucleotide sequence ID" value="NZ_LNQU01000043.1"/>
</dbReference>